<dbReference type="Proteomes" id="UP000001508">
    <property type="component" value="Chromosome"/>
</dbReference>
<comment type="similarity">
    <text evidence="1">Belongs to the 'phage' integrase family.</text>
</comment>
<dbReference type="Gene3D" id="1.10.150.130">
    <property type="match status" value="1"/>
</dbReference>
<dbReference type="AlphaFoldDB" id="D6Z657"/>
<evidence type="ECO:0000256" key="4">
    <source>
        <dbReference type="ARBA" id="ARBA00023172"/>
    </source>
</evidence>
<dbReference type="InterPro" id="IPR013762">
    <property type="entry name" value="Integrase-like_cat_sf"/>
</dbReference>
<dbReference type="InterPro" id="IPR050808">
    <property type="entry name" value="Phage_Integrase"/>
</dbReference>
<evidence type="ECO:0000313" key="6">
    <source>
        <dbReference type="EMBL" id="ADH86822.1"/>
    </source>
</evidence>
<dbReference type="Gene3D" id="1.10.443.10">
    <property type="entry name" value="Intergrase catalytic core"/>
    <property type="match status" value="1"/>
</dbReference>
<organism evidence="6 7">
    <name type="scientific">Desulfurivibrio alkaliphilus (strain DSM 19089 / UNIQEM U267 / AHT2)</name>
    <dbReference type="NCBI Taxonomy" id="589865"/>
    <lineage>
        <taxon>Bacteria</taxon>
        <taxon>Pseudomonadati</taxon>
        <taxon>Thermodesulfobacteriota</taxon>
        <taxon>Desulfobulbia</taxon>
        <taxon>Desulfobulbales</taxon>
        <taxon>Desulfobulbaceae</taxon>
        <taxon>Desulfurivibrio</taxon>
    </lineage>
</organism>
<evidence type="ECO:0000256" key="3">
    <source>
        <dbReference type="ARBA" id="ARBA00023125"/>
    </source>
</evidence>
<dbReference type="InterPro" id="IPR010998">
    <property type="entry name" value="Integrase_recombinase_N"/>
</dbReference>
<reference evidence="7" key="1">
    <citation type="submission" date="2010-02" db="EMBL/GenBank/DDBJ databases">
        <title>Complete sequence of Desulfurivibrio alkaliphilus AHT2.</title>
        <authorList>
            <consortium name="US DOE Joint Genome Institute"/>
            <person name="Pitluck S."/>
            <person name="Chertkov O."/>
            <person name="Detter J.C."/>
            <person name="Han C."/>
            <person name="Tapia R."/>
            <person name="Larimer F."/>
            <person name="Land M."/>
            <person name="Hauser L."/>
            <person name="Kyrpides N."/>
            <person name="Mikhailova N."/>
            <person name="Sorokin D.Y."/>
            <person name="Muyzer G."/>
            <person name="Woyke T."/>
        </authorList>
    </citation>
    <scope>NUCLEOTIDE SEQUENCE [LARGE SCALE GENOMIC DNA]</scope>
    <source>
        <strain evidence="7">DSM 19089 / UNIQEM U267 / AHT2</strain>
    </source>
</reference>
<dbReference type="InterPro" id="IPR025166">
    <property type="entry name" value="Integrase_DNA_bind_dom"/>
</dbReference>
<dbReference type="EMBL" id="CP001940">
    <property type="protein sequence ID" value="ADH86822.1"/>
    <property type="molecule type" value="Genomic_DNA"/>
</dbReference>
<dbReference type="Pfam" id="PF13356">
    <property type="entry name" value="Arm-DNA-bind_3"/>
    <property type="match status" value="1"/>
</dbReference>
<dbReference type="CDD" id="cd00801">
    <property type="entry name" value="INT_P4_C"/>
    <property type="match status" value="1"/>
</dbReference>
<dbReference type="InParanoid" id="D6Z657"/>
<keyword evidence="4" id="KW-0233">DNA recombination</keyword>
<evidence type="ECO:0000313" key="7">
    <source>
        <dbReference type="Proteomes" id="UP000001508"/>
    </source>
</evidence>
<dbReference type="eggNOG" id="COG0582">
    <property type="taxonomic scope" value="Bacteria"/>
</dbReference>
<dbReference type="KEGG" id="dak:DaAHT2_2153"/>
<protein>
    <submittedName>
        <fullName evidence="6">Integrase family protein</fullName>
    </submittedName>
</protein>
<dbReference type="InterPro" id="IPR053876">
    <property type="entry name" value="Phage_int_M"/>
</dbReference>
<dbReference type="InterPro" id="IPR038488">
    <property type="entry name" value="Integrase_DNA-bd_sf"/>
</dbReference>
<evidence type="ECO:0000256" key="1">
    <source>
        <dbReference type="ARBA" id="ARBA00008857"/>
    </source>
</evidence>
<proteinExistence type="inferred from homology"/>
<keyword evidence="7" id="KW-1185">Reference proteome</keyword>
<gene>
    <name evidence="6" type="ordered locus">DaAHT2_2153</name>
</gene>
<dbReference type="PROSITE" id="PS51898">
    <property type="entry name" value="TYR_RECOMBINASE"/>
    <property type="match status" value="1"/>
</dbReference>
<dbReference type="InterPro" id="IPR011010">
    <property type="entry name" value="DNA_brk_join_enz"/>
</dbReference>
<dbReference type="STRING" id="589865.DaAHT2_2153"/>
<dbReference type="InterPro" id="IPR002104">
    <property type="entry name" value="Integrase_catalytic"/>
</dbReference>
<feature type="domain" description="Tyr recombinase" evidence="5">
    <location>
        <begin position="197"/>
        <end position="371"/>
    </location>
</feature>
<dbReference type="GO" id="GO:0015074">
    <property type="term" value="P:DNA integration"/>
    <property type="evidence" value="ECO:0007669"/>
    <property type="project" value="UniProtKB-KW"/>
</dbReference>
<keyword evidence="2" id="KW-0229">DNA integration</keyword>
<dbReference type="PANTHER" id="PTHR30629:SF2">
    <property type="entry name" value="PROPHAGE INTEGRASE INTS-RELATED"/>
    <property type="match status" value="1"/>
</dbReference>
<keyword evidence="3" id="KW-0238">DNA-binding</keyword>
<dbReference type="OrthoDB" id="5391994at2"/>
<accession>D6Z657</accession>
<evidence type="ECO:0000259" key="5">
    <source>
        <dbReference type="PROSITE" id="PS51898"/>
    </source>
</evidence>
<dbReference type="SUPFAM" id="SSF56349">
    <property type="entry name" value="DNA breaking-rejoining enzymes"/>
    <property type="match status" value="1"/>
</dbReference>
<dbReference type="PANTHER" id="PTHR30629">
    <property type="entry name" value="PROPHAGE INTEGRASE"/>
    <property type="match status" value="1"/>
</dbReference>
<dbReference type="GO" id="GO:0006310">
    <property type="term" value="P:DNA recombination"/>
    <property type="evidence" value="ECO:0007669"/>
    <property type="project" value="UniProtKB-KW"/>
</dbReference>
<dbReference type="GO" id="GO:0003677">
    <property type="term" value="F:DNA binding"/>
    <property type="evidence" value="ECO:0007669"/>
    <property type="project" value="UniProtKB-KW"/>
</dbReference>
<sequence length="409" mass="47271">MKFSEAKIRNLRPQSKKYYLREANGFSVRIMPSGAKTWLFIYTFDGKRKEMNLGHYPAVTLEAARRKYRAAFDLFEQGNDPVAMHLEKKEERRRTPFLSDLVDEYINKHAMRFKRSWAKDQAILNRDVVPAWGQRKAVDISKRDVILLLEKIVDRGSPGMANNCFQIIRKMFNFAVDREILEISPCTGVKMPAPKMARDRVLSEEEIRVLWSGLERAKISHEVQRAIKLILVTAQRPGEVMGMDFSEIEGRWWTIPADRAKNGKAHRVYLTDTALELIGENTGGFVFPSPRHRENPRPIGSNAMTVAHRRNKDKIPLEDFTPHDLRRTAATFMAEMGTMDEVIDAILNHSKMGVIRVYNQYRYDTEKQATLEAWERRLQRILGAEKKEQGDIIRLRAPMRLKDISAGGE</sequence>
<evidence type="ECO:0000256" key="2">
    <source>
        <dbReference type="ARBA" id="ARBA00022908"/>
    </source>
</evidence>
<name>D6Z657_DESAT</name>
<dbReference type="Pfam" id="PF00589">
    <property type="entry name" value="Phage_integrase"/>
    <property type="match status" value="1"/>
</dbReference>
<dbReference type="Pfam" id="PF22022">
    <property type="entry name" value="Phage_int_M"/>
    <property type="match status" value="1"/>
</dbReference>
<dbReference type="Gene3D" id="3.30.160.390">
    <property type="entry name" value="Integrase, DNA-binding domain"/>
    <property type="match status" value="1"/>
</dbReference>
<dbReference type="HOGENOM" id="CLU_027562_0_4_7"/>